<evidence type="ECO:0000313" key="2">
    <source>
        <dbReference type="EMBL" id="CAB3252722.1"/>
    </source>
</evidence>
<dbReference type="OrthoDB" id="7429579at2759"/>
<name>A0A8S1A6D4_ARCPL</name>
<dbReference type="EMBL" id="CADEBC010000558">
    <property type="protein sequence ID" value="CAB3252722.1"/>
    <property type="molecule type" value="Genomic_DNA"/>
</dbReference>
<accession>A0A8S1A6D4</accession>
<protein>
    <submittedName>
        <fullName evidence="1">Uncharacterized protein</fullName>
    </submittedName>
</protein>
<evidence type="ECO:0000313" key="1">
    <source>
        <dbReference type="EMBL" id="CAB3241796.1"/>
    </source>
</evidence>
<gene>
    <name evidence="2" type="ORF">APLA_LOCUS13652</name>
    <name evidence="1" type="ORF">APLA_LOCUS9616</name>
</gene>
<proteinExistence type="predicted"/>
<reference evidence="3 4" key="1">
    <citation type="submission" date="2020-04" db="EMBL/GenBank/DDBJ databases">
        <authorList>
            <person name="Wallbank WR R."/>
            <person name="Pardo Diaz C."/>
            <person name="Kozak K."/>
            <person name="Martin S."/>
            <person name="Jiggins C."/>
            <person name="Moest M."/>
            <person name="Warren A I."/>
            <person name="Byers J.R.P. K."/>
            <person name="Montejo-Kovacevich G."/>
            <person name="Yen C E."/>
        </authorList>
    </citation>
    <scope>NUCLEOTIDE SEQUENCE [LARGE SCALE GENOMIC DNA]</scope>
</reference>
<comment type="caution">
    <text evidence="1">The sequence shown here is derived from an EMBL/GenBank/DDBJ whole genome shotgun (WGS) entry which is preliminary data.</text>
</comment>
<organism evidence="1 4">
    <name type="scientific">Arctia plantaginis</name>
    <name type="common">Wood tiger moth</name>
    <name type="synonym">Phalaena plantaginis</name>
    <dbReference type="NCBI Taxonomy" id="874455"/>
    <lineage>
        <taxon>Eukaryota</taxon>
        <taxon>Metazoa</taxon>
        <taxon>Ecdysozoa</taxon>
        <taxon>Arthropoda</taxon>
        <taxon>Hexapoda</taxon>
        <taxon>Insecta</taxon>
        <taxon>Pterygota</taxon>
        <taxon>Neoptera</taxon>
        <taxon>Endopterygota</taxon>
        <taxon>Lepidoptera</taxon>
        <taxon>Glossata</taxon>
        <taxon>Ditrysia</taxon>
        <taxon>Noctuoidea</taxon>
        <taxon>Erebidae</taxon>
        <taxon>Arctiinae</taxon>
        <taxon>Arctia</taxon>
    </lineage>
</organism>
<evidence type="ECO:0000313" key="3">
    <source>
        <dbReference type="Proteomes" id="UP000494106"/>
    </source>
</evidence>
<dbReference type="Proteomes" id="UP000494106">
    <property type="component" value="Unassembled WGS sequence"/>
</dbReference>
<sequence length="343" mass="39248">MANNGNYRGVLVDSEQYRIIANTIQHKHVIHYNPPKNTSEMQNYLDKFWFRLGYERATTIVVASKPNNILNELIISGLIYDLRGMKLPSSDGALYDMMHEILTGKSTMISNCNKIRDVLAKHEFLRWCGAELESVFNEHVYANISEVCGNCIIGHYFSNINGVEGALPQVMNESYFRTEFRDLISFSTEDGQKKLGAIMYAIPRFGYDIIYVGGSPGKAWTRVLERRGFKGKVMVFDPEPLVLSNSCDLQIMHIDAEVHSIEDITSHPIFRIYASVGAKYIFIWDVRHSQARRMGSVSRNECIRREISELNQICGSAWFRDNVAIYQLKVNTILKCRRHSTSP</sequence>
<dbReference type="Proteomes" id="UP000494256">
    <property type="component" value="Unassembled WGS sequence"/>
</dbReference>
<keyword evidence="3" id="KW-1185">Reference proteome</keyword>
<evidence type="ECO:0000313" key="4">
    <source>
        <dbReference type="Proteomes" id="UP000494256"/>
    </source>
</evidence>
<dbReference type="EMBL" id="CADEBD010000311">
    <property type="protein sequence ID" value="CAB3241796.1"/>
    <property type="molecule type" value="Genomic_DNA"/>
</dbReference>
<dbReference type="AlphaFoldDB" id="A0A8S1A6D4"/>